<gene>
    <name evidence="6" type="ORF">D778_02198</name>
</gene>
<dbReference type="PATRIC" id="fig|1137281.3.peg.797"/>
<dbReference type="Proteomes" id="UP000012024">
    <property type="component" value="Unassembled WGS sequence"/>
</dbReference>
<organism evidence="6 7">
    <name type="scientific">Xanthomarina gelatinilytica</name>
    <dbReference type="NCBI Taxonomy" id="1137281"/>
    <lineage>
        <taxon>Bacteria</taxon>
        <taxon>Pseudomonadati</taxon>
        <taxon>Bacteroidota</taxon>
        <taxon>Flavobacteriia</taxon>
        <taxon>Flavobacteriales</taxon>
        <taxon>Flavobacteriaceae</taxon>
        <taxon>Xanthomarina</taxon>
    </lineage>
</organism>
<dbReference type="PANTHER" id="PTHR30204:SF69">
    <property type="entry name" value="MERR-FAMILY TRANSCRIPTIONAL REGULATOR"/>
    <property type="match status" value="1"/>
</dbReference>
<dbReference type="InterPro" id="IPR009061">
    <property type="entry name" value="DNA-bd_dom_put_sf"/>
</dbReference>
<evidence type="ECO:0000313" key="7">
    <source>
        <dbReference type="Proteomes" id="UP000012024"/>
    </source>
</evidence>
<dbReference type="GO" id="GO:0003700">
    <property type="term" value="F:DNA-binding transcription factor activity"/>
    <property type="evidence" value="ECO:0007669"/>
    <property type="project" value="InterPro"/>
</dbReference>
<evidence type="ECO:0000256" key="1">
    <source>
        <dbReference type="ARBA" id="ARBA00022491"/>
    </source>
</evidence>
<dbReference type="SMART" id="SM00422">
    <property type="entry name" value="HTH_MERR"/>
    <property type="match status" value="1"/>
</dbReference>
<dbReference type="GeneID" id="98640714"/>
<dbReference type="OrthoDB" id="9800334at2"/>
<proteinExistence type="predicted"/>
<evidence type="ECO:0000313" key="6">
    <source>
        <dbReference type="EMBL" id="EMQ96308.1"/>
    </source>
</evidence>
<reference evidence="6 7" key="1">
    <citation type="submission" date="2012-12" db="EMBL/GenBank/DDBJ databases">
        <title>Genome assembly of Formosa sp. AK20.</title>
        <authorList>
            <person name="Kumar R."/>
            <person name="Khatri I."/>
            <person name="Vaidya B."/>
            <person name="Subramanian S."/>
            <person name="Pinnaka A."/>
        </authorList>
    </citation>
    <scope>NUCLEOTIDE SEQUENCE [LARGE SCALE GENOMIC DNA]</scope>
    <source>
        <strain evidence="6 7">AK20</strain>
    </source>
</reference>
<dbReference type="InterPro" id="IPR036594">
    <property type="entry name" value="Meth_synthase_dom"/>
</dbReference>
<dbReference type="AlphaFoldDB" id="M7NCV6"/>
<dbReference type="GO" id="GO:0003677">
    <property type="term" value="F:DNA binding"/>
    <property type="evidence" value="ECO:0007669"/>
    <property type="project" value="UniProtKB-KW"/>
</dbReference>
<dbReference type="Pfam" id="PF02607">
    <property type="entry name" value="B12-binding_2"/>
    <property type="match status" value="1"/>
</dbReference>
<evidence type="ECO:0000256" key="3">
    <source>
        <dbReference type="ARBA" id="ARBA00023125"/>
    </source>
</evidence>
<dbReference type="SUPFAM" id="SSF52242">
    <property type="entry name" value="Cobalamin (vitamin B12)-binding domain"/>
    <property type="match status" value="1"/>
</dbReference>
<comment type="caution">
    <text evidence="6">The sequence shown here is derived from an EMBL/GenBank/DDBJ whole genome shotgun (WGS) entry which is preliminary data.</text>
</comment>
<protein>
    <submittedName>
        <fullName evidence="6">Transcriptional regulator, MerR family</fullName>
    </submittedName>
</protein>
<dbReference type="GO" id="GO:0046872">
    <property type="term" value="F:metal ion binding"/>
    <property type="evidence" value="ECO:0007669"/>
    <property type="project" value="InterPro"/>
</dbReference>
<name>M7NCV6_9FLAO</name>
<dbReference type="Gene3D" id="3.40.50.280">
    <property type="entry name" value="Cobalamin-binding domain"/>
    <property type="match status" value="1"/>
</dbReference>
<keyword evidence="3" id="KW-0238">DNA-binding</keyword>
<dbReference type="eggNOG" id="COG0789">
    <property type="taxonomic scope" value="Bacteria"/>
</dbReference>
<keyword evidence="7" id="KW-1185">Reference proteome</keyword>
<dbReference type="EMBL" id="ANLA01000004">
    <property type="protein sequence ID" value="EMQ96308.1"/>
    <property type="molecule type" value="Genomic_DNA"/>
</dbReference>
<dbReference type="Gene3D" id="1.10.1660.10">
    <property type="match status" value="1"/>
</dbReference>
<keyword evidence="1" id="KW-0678">Repressor</keyword>
<dbReference type="InterPro" id="IPR003759">
    <property type="entry name" value="Cbl-bd_cap"/>
</dbReference>
<dbReference type="PANTHER" id="PTHR30204">
    <property type="entry name" value="REDOX-CYCLING DRUG-SENSING TRANSCRIPTIONAL ACTIVATOR SOXR"/>
    <property type="match status" value="1"/>
</dbReference>
<sequence>MSVYTMAQIVALTGVKAHTLRKWETRYNFLEPERTDTNIRYYSDKQLKKLMNIGILTRNGYRISKIDKMSDEEIHKHIATTLIESSEEDDISALIISALEMDEVTFDSILKEQIVKRGLLQTTTQIIYPFLNQIGVLWGINKVMPAQEHFVSNLIKKKMFAAIDALPYPKEDAPVILMFLTENEHHEIGLLLAYYMARDLGWKVYYLGQNVPTENIQQVIDIVKPNAMLSMFITPTQESVKTKLDAILEQTNVPYWVSGNPAVIEDVMEDDRIGFISKPDDLILKLKQID</sequence>
<evidence type="ECO:0000259" key="5">
    <source>
        <dbReference type="PROSITE" id="PS50937"/>
    </source>
</evidence>
<accession>M7NCV6</accession>
<evidence type="ECO:0000256" key="2">
    <source>
        <dbReference type="ARBA" id="ARBA00023015"/>
    </source>
</evidence>
<dbReference type="CDD" id="cd01104">
    <property type="entry name" value="HTH_MlrA-CarA"/>
    <property type="match status" value="1"/>
</dbReference>
<dbReference type="Pfam" id="PF13411">
    <property type="entry name" value="MerR_1"/>
    <property type="match status" value="1"/>
</dbReference>
<keyword evidence="2" id="KW-0805">Transcription regulation</keyword>
<dbReference type="PROSITE" id="PS50937">
    <property type="entry name" value="HTH_MERR_2"/>
    <property type="match status" value="1"/>
</dbReference>
<dbReference type="InterPro" id="IPR036724">
    <property type="entry name" value="Cobalamin-bd_sf"/>
</dbReference>
<dbReference type="InterPro" id="IPR000551">
    <property type="entry name" value="MerR-type_HTH_dom"/>
</dbReference>
<dbReference type="InterPro" id="IPR047057">
    <property type="entry name" value="MerR_fam"/>
</dbReference>
<keyword evidence="4" id="KW-0804">Transcription</keyword>
<dbReference type="SUPFAM" id="SSF46955">
    <property type="entry name" value="Putative DNA-binding domain"/>
    <property type="match status" value="1"/>
</dbReference>
<evidence type="ECO:0000256" key="4">
    <source>
        <dbReference type="ARBA" id="ARBA00023163"/>
    </source>
</evidence>
<dbReference type="RefSeq" id="WP_007647893.1">
    <property type="nucleotide sequence ID" value="NZ_ANLA01000004.1"/>
</dbReference>
<feature type="domain" description="HTH merR-type" evidence="5">
    <location>
        <begin position="3"/>
        <end position="72"/>
    </location>
</feature>
<dbReference type="GO" id="GO:0031419">
    <property type="term" value="F:cobalamin binding"/>
    <property type="evidence" value="ECO:0007669"/>
    <property type="project" value="InterPro"/>
</dbReference>
<dbReference type="Gene3D" id="1.10.1240.10">
    <property type="entry name" value="Methionine synthase domain"/>
    <property type="match status" value="1"/>
</dbReference>